<dbReference type="Proteomes" id="UP001501627">
    <property type="component" value="Unassembled WGS sequence"/>
</dbReference>
<sequence length="224" mass="21771">MTTQTPDSPLVQQLMEQLQGAPLQQIAQQLGTSEQQAGSAAAMALPVLLGALGRNTQDAQGAQALLGALQRDHTPAAGLAGAQGALDLGGLLGAVLGGAPAGGAGTAGAGGLGAGAAILGHMLGAGRGQVESGLGQATGLGAQAGPLLQMLAPLVMQFLGQRVQGGGLDASGLGQMLGQERAQLQRPGSPAGDLLGRLLDQDGDGQFGMGDLLKIGAGLLGGRR</sequence>
<dbReference type="InterPro" id="IPR009282">
    <property type="entry name" value="DUF937"/>
</dbReference>
<gene>
    <name evidence="1" type="ORF">GCM10022279_16940</name>
</gene>
<organism evidence="1 2">
    <name type="scientific">Comamonas faecalis</name>
    <dbReference type="NCBI Taxonomy" id="1387849"/>
    <lineage>
        <taxon>Bacteria</taxon>
        <taxon>Pseudomonadati</taxon>
        <taxon>Pseudomonadota</taxon>
        <taxon>Betaproteobacteria</taxon>
        <taxon>Burkholderiales</taxon>
        <taxon>Comamonadaceae</taxon>
        <taxon>Comamonas</taxon>
    </lineage>
</organism>
<dbReference type="Pfam" id="PF06078">
    <property type="entry name" value="DUF937"/>
    <property type="match status" value="1"/>
</dbReference>
<comment type="caution">
    <text evidence="1">The sequence shown here is derived from an EMBL/GenBank/DDBJ whole genome shotgun (WGS) entry which is preliminary data.</text>
</comment>
<keyword evidence="2" id="KW-1185">Reference proteome</keyword>
<accession>A0ABP7RAE9</accession>
<dbReference type="EMBL" id="BAABBP010000012">
    <property type="protein sequence ID" value="GAA3994008.1"/>
    <property type="molecule type" value="Genomic_DNA"/>
</dbReference>
<name>A0ABP7RAE9_9BURK</name>
<dbReference type="RefSeq" id="WP_103044930.1">
    <property type="nucleotide sequence ID" value="NZ_BAABBP010000012.1"/>
</dbReference>
<evidence type="ECO:0000313" key="2">
    <source>
        <dbReference type="Proteomes" id="UP001501627"/>
    </source>
</evidence>
<proteinExistence type="predicted"/>
<reference evidence="2" key="1">
    <citation type="journal article" date="2019" name="Int. J. Syst. Evol. Microbiol.">
        <title>The Global Catalogue of Microorganisms (GCM) 10K type strain sequencing project: providing services to taxonomists for standard genome sequencing and annotation.</title>
        <authorList>
            <consortium name="The Broad Institute Genomics Platform"/>
            <consortium name="The Broad Institute Genome Sequencing Center for Infectious Disease"/>
            <person name="Wu L."/>
            <person name="Ma J."/>
        </authorList>
    </citation>
    <scope>NUCLEOTIDE SEQUENCE [LARGE SCALE GENOMIC DNA]</scope>
    <source>
        <strain evidence="2">JCM 17561</strain>
    </source>
</reference>
<protein>
    <submittedName>
        <fullName evidence="1">DUF937 domain-containing protein</fullName>
    </submittedName>
</protein>
<evidence type="ECO:0000313" key="1">
    <source>
        <dbReference type="EMBL" id="GAA3994008.1"/>
    </source>
</evidence>